<feature type="transmembrane region" description="Helical" evidence="1">
    <location>
        <begin position="61"/>
        <end position="94"/>
    </location>
</feature>
<dbReference type="Proteomes" id="UP000452141">
    <property type="component" value="Unassembled WGS sequence"/>
</dbReference>
<protein>
    <submittedName>
        <fullName evidence="2">DUF1304 family protein</fullName>
    </submittedName>
</protein>
<evidence type="ECO:0000313" key="2">
    <source>
        <dbReference type="EMBL" id="MST78896.1"/>
    </source>
</evidence>
<feature type="transmembrane region" description="Helical" evidence="1">
    <location>
        <begin position="100"/>
        <end position="117"/>
    </location>
</feature>
<dbReference type="RefSeq" id="WP_008461967.1">
    <property type="nucleotide sequence ID" value="NZ_JAQYAR010000096.1"/>
</dbReference>
<keyword evidence="1" id="KW-0812">Transmembrane</keyword>
<name>A0A844FKF9_9LACO</name>
<reference evidence="2 3" key="1">
    <citation type="submission" date="2019-08" db="EMBL/GenBank/DDBJ databases">
        <title>In-depth cultivation of the pig gut microbiome towards novel bacterial diversity and tailored functional studies.</title>
        <authorList>
            <person name="Wylensek D."/>
            <person name="Hitch T.C.A."/>
            <person name="Clavel T."/>
        </authorList>
    </citation>
    <scope>NUCLEOTIDE SEQUENCE [LARGE SCALE GENOMIC DNA]</scope>
    <source>
        <strain evidence="2 3">WCA-470BD-2E</strain>
    </source>
</reference>
<keyword evidence="1" id="KW-0472">Membrane</keyword>
<keyword evidence="1" id="KW-1133">Transmembrane helix</keyword>
<dbReference type="Pfam" id="PF06993">
    <property type="entry name" value="DUF1304"/>
    <property type="match status" value="1"/>
</dbReference>
<dbReference type="PANTHER" id="PTHR38446">
    <property type="entry name" value="BLL0914 PROTEIN"/>
    <property type="match status" value="1"/>
</dbReference>
<evidence type="ECO:0000256" key="1">
    <source>
        <dbReference type="SAM" id="Phobius"/>
    </source>
</evidence>
<dbReference type="AlphaFoldDB" id="A0A844FKF9"/>
<dbReference type="PANTHER" id="PTHR38446:SF1">
    <property type="entry name" value="BLL0914 PROTEIN"/>
    <property type="match status" value="1"/>
</dbReference>
<accession>A0A844FKF9</accession>
<sequence length="118" mass="12900">MKILLQILTVLVGLEFFYIMYLETIATTSKKTAQVFQMSQEELSQKNVNVLFKNQGVYNGLLGVLVLLAITVFGKAVLQTVLGMMILIAAYGALTSNPKIILMQGGLPILALIVSFFA</sequence>
<evidence type="ECO:0000313" key="3">
    <source>
        <dbReference type="Proteomes" id="UP000452141"/>
    </source>
</evidence>
<feature type="transmembrane region" description="Helical" evidence="1">
    <location>
        <begin position="6"/>
        <end position="22"/>
    </location>
</feature>
<proteinExistence type="predicted"/>
<dbReference type="InterPro" id="IPR009732">
    <property type="entry name" value="DUF1304"/>
</dbReference>
<organism evidence="2 3">
    <name type="scientific">Lactobacillus equicursoris</name>
    <dbReference type="NCBI Taxonomy" id="420645"/>
    <lineage>
        <taxon>Bacteria</taxon>
        <taxon>Bacillati</taxon>
        <taxon>Bacillota</taxon>
        <taxon>Bacilli</taxon>
        <taxon>Lactobacillales</taxon>
        <taxon>Lactobacillaceae</taxon>
        <taxon>Lactobacillus</taxon>
    </lineage>
</organism>
<gene>
    <name evidence="2" type="ORF">FYJ61_00020</name>
</gene>
<comment type="caution">
    <text evidence="2">The sequence shown here is derived from an EMBL/GenBank/DDBJ whole genome shotgun (WGS) entry which is preliminary data.</text>
</comment>
<dbReference type="EMBL" id="VUMW01000001">
    <property type="protein sequence ID" value="MST78896.1"/>
    <property type="molecule type" value="Genomic_DNA"/>
</dbReference>